<reference evidence="1" key="1">
    <citation type="submission" date="2019-06" db="EMBL/GenBank/DDBJ databases">
        <authorList>
            <person name="Zheng W."/>
        </authorList>
    </citation>
    <scope>NUCLEOTIDE SEQUENCE</scope>
    <source>
        <strain evidence="1">QDHG01</strain>
    </source>
</reference>
<organism evidence="1 2">
    <name type="scientific">Halteria grandinella</name>
    <dbReference type="NCBI Taxonomy" id="5974"/>
    <lineage>
        <taxon>Eukaryota</taxon>
        <taxon>Sar</taxon>
        <taxon>Alveolata</taxon>
        <taxon>Ciliophora</taxon>
        <taxon>Intramacronucleata</taxon>
        <taxon>Spirotrichea</taxon>
        <taxon>Stichotrichia</taxon>
        <taxon>Sporadotrichida</taxon>
        <taxon>Halteriidae</taxon>
        <taxon>Halteria</taxon>
    </lineage>
</organism>
<evidence type="ECO:0000313" key="2">
    <source>
        <dbReference type="Proteomes" id="UP000785679"/>
    </source>
</evidence>
<dbReference type="AlphaFoldDB" id="A0A8J8P3F6"/>
<accession>A0A8J8P3F6</accession>
<protein>
    <submittedName>
        <fullName evidence="1">Uncharacterized protein</fullName>
    </submittedName>
</protein>
<gene>
    <name evidence="1" type="ORF">FGO68_gene3244</name>
</gene>
<comment type="caution">
    <text evidence="1">The sequence shown here is derived from an EMBL/GenBank/DDBJ whole genome shotgun (WGS) entry which is preliminary data.</text>
</comment>
<proteinExistence type="predicted"/>
<dbReference type="Proteomes" id="UP000785679">
    <property type="component" value="Unassembled WGS sequence"/>
</dbReference>
<sequence length="296" mass="35121">MFALTSQQIEKAKTYRKHQEEQQREKSFLHMNRWVFYRQKEEEKRLLREKEKKYYIKIKFKVFFQRLTMVQTKLKNYIYGMRQRMDFLRKYWEKEHHNMIMQLAKVKNKNKKEKDFLARVRAIPDSVREAVLYAYMEKCKHQNAIDFFNWHRQLYGGNTGPGGMPRDKNQSIIISLRLGRRRKIENNLQSTSEDGNQILKNLYHDEQHQVTNNRTASQGATNNSAAANKRKTIKESTFLTGVPGQVAQPASSVEDLINQTPFSFQFVPTKGVMRKMIMRASQLKNSKELDLTGMNQ</sequence>
<keyword evidence="2" id="KW-1185">Reference proteome</keyword>
<dbReference type="EMBL" id="RRYP01000487">
    <property type="protein sequence ID" value="TNV87352.1"/>
    <property type="molecule type" value="Genomic_DNA"/>
</dbReference>
<name>A0A8J8P3F6_HALGN</name>
<evidence type="ECO:0000313" key="1">
    <source>
        <dbReference type="EMBL" id="TNV87352.1"/>
    </source>
</evidence>